<organism evidence="1 2">
    <name type="scientific">Dallia pectoralis</name>
    <name type="common">Alaska blackfish</name>
    <dbReference type="NCBI Taxonomy" id="75939"/>
    <lineage>
        <taxon>Eukaryota</taxon>
        <taxon>Metazoa</taxon>
        <taxon>Chordata</taxon>
        <taxon>Craniata</taxon>
        <taxon>Vertebrata</taxon>
        <taxon>Euteleostomi</taxon>
        <taxon>Actinopterygii</taxon>
        <taxon>Neopterygii</taxon>
        <taxon>Teleostei</taxon>
        <taxon>Protacanthopterygii</taxon>
        <taxon>Esociformes</taxon>
        <taxon>Umbridae</taxon>
        <taxon>Dallia</taxon>
    </lineage>
</organism>
<evidence type="ECO:0000313" key="2">
    <source>
        <dbReference type="Proteomes" id="UP001157502"/>
    </source>
</evidence>
<evidence type="ECO:0000313" key="1">
    <source>
        <dbReference type="EMBL" id="KAJ8006577.1"/>
    </source>
</evidence>
<keyword evidence="2" id="KW-1185">Reference proteome</keyword>
<accession>A0ACC2GSP8</accession>
<reference evidence="1" key="1">
    <citation type="submission" date="2021-05" db="EMBL/GenBank/DDBJ databases">
        <authorList>
            <person name="Pan Q."/>
            <person name="Jouanno E."/>
            <person name="Zahm M."/>
            <person name="Klopp C."/>
            <person name="Cabau C."/>
            <person name="Louis A."/>
            <person name="Berthelot C."/>
            <person name="Parey E."/>
            <person name="Roest Crollius H."/>
            <person name="Montfort J."/>
            <person name="Robinson-Rechavi M."/>
            <person name="Bouchez O."/>
            <person name="Lampietro C."/>
            <person name="Lopez Roques C."/>
            <person name="Donnadieu C."/>
            <person name="Postlethwait J."/>
            <person name="Bobe J."/>
            <person name="Dillon D."/>
            <person name="Chandos A."/>
            <person name="von Hippel F."/>
            <person name="Guiguen Y."/>
        </authorList>
    </citation>
    <scope>NUCLEOTIDE SEQUENCE</scope>
    <source>
        <strain evidence="1">YG-Jan2019</strain>
    </source>
</reference>
<name>A0ACC2GSP8_DALPE</name>
<comment type="caution">
    <text evidence="1">The sequence shown here is derived from an EMBL/GenBank/DDBJ whole genome shotgun (WGS) entry which is preliminary data.</text>
</comment>
<dbReference type="EMBL" id="CM055736">
    <property type="protein sequence ID" value="KAJ8006577.1"/>
    <property type="molecule type" value="Genomic_DNA"/>
</dbReference>
<protein>
    <submittedName>
        <fullName evidence="1">Uncharacterized protein</fullName>
    </submittedName>
</protein>
<gene>
    <name evidence="1" type="ORF">DPEC_G00108700</name>
</gene>
<dbReference type="Proteomes" id="UP001157502">
    <property type="component" value="Chromosome 9"/>
</dbReference>
<sequence length="102" mass="11669">MCFQPQLLHHLLGVWTFGASGRFTRTRPASQYHTTEDVMIVEEACLTMEHEEDRPGPQRTPWPNESRQYQYELFLSAEPRPGSQCSTSQGRAHHRATAPTCP</sequence>
<proteinExistence type="predicted"/>